<keyword evidence="2" id="KW-1133">Transmembrane helix</keyword>
<dbReference type="Gene3D" id="3.40.190.10">
    <property type="entry name" value="Periplasmic binding protein-like II"/>
    <property type="match status" value="2"/>
</dbReference>
<dbReference type="InterPro" id="IPR001638">
    <property type="entry name" value="Solute-binding_3/MltF_N"/>
</dbReference>
<evidence type="ECO:0000259" key="3">
    <source>
        <dbReference type="PROSITE" id="PS51831"/>
    </source>
</evidence>
<dbReference type="Pfam" id="PF13487">
    <property type="entry name" value="HD_5"/>
    <property type="match status" value="1"/>
</dbReference>
<gene>
    <name evidence="5" type="ordered locus">Tlet_1338</name>
</gene>
<evidence type="ECO:0000313" key="5">
    <source>
        <dbReference type="EMBL" id="ABV33895.1"/>
    </source>
</evidence>
<dbReference type="Pfam" id="PF00497">
    <property type="entry name" value="SBP_bac_3"/>
    <property type="match status" value="1"/>
</dbReference>
<dbReference type="STRING" id="416591.Tlet_1338"/>
<organism evidence="5 6">
    <name type="scientific">Pseudothermotoga lettingae (strain ATCC BAA-301 / DSM 14385 / NBRC 107922 / TMO)</name>
    <name type="common">Thermotoga lettingae</name>
    <dbReference type="NCBI Taxonomy" id="416591"/>
    <lineage>
        <taxon>Bacteria</taxon>
        <taxon>Thermotogati</taxon>
        <taxon>Thermotogota</taxon>
        <taxon>Thermotogae</taxon>
        <taxon>Thermotogales</taxon>
        <taxon>Thermotogaceae</taxon>
        <taxon>Pseudothermotoga</taxon>
    </lineage>
</organism>
<dbReference type="RefSeq" id="WP_012003371.1">
    <property type="nucleotide sequence ID" value="NC_009828.1"/>
</dbReference>
<dbReference type="SMART" id="SM00062">
    <property type="entry name" value="PBPb"/>
    <property type="match status" value="1"/>
</dbReference>
<dbReference type="SUPFAM" id="SSF109604">
    <property type="entry name" value="HD-domain/PDEase-like"/>
    <property type="match status" value="1"/>
</dbReference>
<sequence length="659" mass="75353" precursor="true">MKFRVIVLLIFCTCTIFSVSLKIGVYHNPPLIDFMDGKVSGLYSEIIQEIANANNWQVEYVYGEFSQLLDNLQAGKIDLMTAVAFTEERAKIIDYNRESVILNWGVACSKKQIDSFLDLDNKIIAVVEKDVYADYLERQAGDFNFQLRFFVVEDYEEALKAVKDGLADIAIVSRIFAAKNAKRYSLKISGVVFSPVELRFAFPKGAQQNHVLTEQIDNYLSSLKSDSSRYNTLIARYLGTYVEEKVIPRWLSTILILSIFGVALLALWIISLRKIVQRRTQQLEKIVSDLDKKNEELTSANEEIRAQDQEIRAINEELEKTLEDLEISIRRFARSMNLFNRLVTDTENEQFYQDILEILNSILPDCSTAVVSENTCYLQTSTGTKHILNVDFFSANDGRFDGIPKEFEFPELGKVSETLCLTANEKLLLLLFNHSERKLSEEFLKLVEAAASALKAFITIRNYENEQQRMHQRVIDVLLSALSYHEPYTAEHSSRAQKYAVKIAEYLNLEGERIAKVYWASLIHDIGKLAIPREILRKPSKLSPHEYELVKKHPVVAAELLEKAGLSDIAKIVRHHHERYDGSGYPDGLRGEQIPVESKIISVVDAFDAMTSDRPYRPRLSKEDAIKEIKMNSGTQFDPVVVNVFLKIMEQEIDKNSKE</sequence>
<feature type="domain" description="HD" evidence="3">
    <location>
        <begin position="489"/>
        <end position="610"/>
    </location>
</feature>
<dbReference type="OrthoDB" id="9759601at2"/>
<keyword evidence="1" id="KW-0175">Coiled coil</keyword>
<dbReference type="PROSITE" id="PS51832">
    <property type="entry name" value="HD_GYP"/>
    <property type="match status" value="1"/>
</dbReference>
<dbReference type="InterPro" id="IPR006674">
    <property type="entry name" value="HD_domain"/>
</dbReference>
<keyword evidence="5" id="KW-0378">Hydrolase</keyword>
<evidence type="ECO:0000256" key="1">
    <source>
        <dbReference type="SAM" id="Coils"/>
    </source>
</evidence>
<dbReference type="EMBL" id="CP000812">
    <property type="protein sequence ID" value="ABV33895.1"/>
    <property type="molecule type" value="Genomic_DNA"/>
</dbReference>
<dbReference type="eggNOG" id="COG0834">
    <property type="taxonomic scope" value="Bacteria"/>
</dbReference>
<dbReference type="GO" id="GO:0016787">
    <property type="term" value="F:hydrolase activity"/>
    <property type="evidence" value="ECO:0007669"/>
    <property type="project" value="UniProtKB-KW"/>
</dbReference>
<proteinExistence type="predicted"/>
<dbReference type="InterPro" id="IPR003607">
    <property type="entry name" value="HD/PDEase_dom"/>
</dbReference>
<evidence type="ECO:0000259" key="4">
    <source>
        <dbReference type="PROSITE" id="PS51832"/>
    </source>
</evidence>
<feature type="coiled-coil region" evidence="1">
    <location>
        <begin position="280"/>
        <end position="335"/>
    </location>
</feature>
<feature type="transmembrane region" description="Helical" evidence="2">
    <location>
        <begin position="250"/>
        <end position="270"/>
    </location>
</feature>
<dbReference type="SUPFAM" id="SSF53850">
    <property type="entry name" value="Periplasmic binding protein-like II"/>
    <property type="match status" value="1"/>
</dbReference>
<dbReference type="eggNOG" id="COG2206">
    <property type="taxonomic scope" value="Bacteria"/>
</dbReference>
<dbReference type="Proteomes" id="UP000002016">
    <property type="component" value="Chromosome"/>
</dbReference>
<dbReference type="InterPro" id="IPR037522">
    <property type="entry name" value="HD_GYP_dom"/>
</dbReference>
<evidence type="ECO:0000256" key="2">
    <source>
        <dbReference type="SAM" id="Phobius"/>
    </source>
</evidence>
<dbReference type="PROSITE" id="PS51831">
    <property type="entry name" value="HD"/>
    <property type="match status" value="1"/>
</dbReference>
<feature type="domain" description="HD-GYP" evidence="4">
    <location>
        <begin position="467"/>
        <end position="659"/>
    </location>
</feature>
<keyword evidence="2" id="KW-0472">Membrane</keyword>
<dbReference type="HOGENOM" id="CLU_000445_92_5_0"/>
<dbReference type="CDD" id="cd00077">
    <property type="entry name" value="HDc"/>
    <property type="match status" value="1"/>
</dbReference>
<reference evidence="5 6" key="2">
    <citation type="journal article" date="2009" name="Proc. Natl. Acad. Sci. U.S.A.">
        <title>On the chimeric nature, thermophilic origin, and phylogenetic placement of the Thermotogales.</title>
        <authorList>
            <person name="Zhaxybayeva O."/>
            <person name="Swithers K.S."/>
            <person name="Lapierre P."/>
            <person name="Fournier G.P."/>
            <person name="Bickhart D.M."/>
            <person name="DeBoy R.T."/>
            <person name="Nelson K.E."/>
            <person name="Nesbo C.L."/>
            <person name="Doolittle W.F."/>
            <person name="Gogarten J.P."/>
            <person name="Noll K.M."/>
        </authorList>
    </citation>
    <scope>NUCLEOTIDE SEQUENCE [LARGE SCALE GENOMIC DNA]</scope>
    <source>
        <strain evidence="6">ATCC BAA-301 / DSM 14385 / NBRC 107922 / TMO</strain>
    </source>
</reference>
<accession>A8F6W1</accession>
<keyword evidence="2" id="KW-0812">Transmembrane</keyword>
<keyword evidence="6" id="KW-1185">Reference proteome</keyword>
<dbReference type="Gene3D" id="1.10.3210.10">
    <property type="entry name" value="Hypothetical protein af1432"/>
    <property type="match status" value="1"/>
</dbReference>
<reference evidence="5 6" key="1">
    <citation type="submission" date="2007-08" db="EMBL/GenBank/DDBJ databases">
        <title>Complete sequence of Thermotoga lettingae TMO.</title>
        <authorList>
            <consortium name="US DOE Joint Genome Institute"/>
            <person name="Copeland A."/>
            <person name="Lucas S."/>
            <person name="Lapidus A."/>
            <person name="Barry K."/>
            <person name="Glavina del Rio T."/>
            <person name="Dalin E."/>
            <person name="Tice H."/>
            <person name="Pitluck S."/>
            <person name="Foster B."/>
            <person name="Bruce D."/>
            <person name="Schmutz J."/>
            <person name="Larimer F."/>
            <person name="Land M."/>
            <person name="Hauser L."/>
            <person name="Kyrpides N."/>
            <person name="Mikhailova N."/>
            <person name="Nelson K."/>
            <person name="Gogarten J.P."/>
            <person name="Noll K."/>
            <person name="Richardson P."/>
        </authorList>
    </citation>
    <scope>NUCLEOTIDE SEQUENCE [LARGE SCALE GENOMIC DNA]</scope>
    <source>
        <strain evidence="6">ATCC BAA-301 / DSM 14385 / NBRC 107922 / TMO</strain>
    </source>
</reference>
<name>A8F6W1_PSELT</name>
<protein>
    <submittedName>
        <fullName evidence="5">Metal dependent phosphohydrolase</fullName>
    </submittedName>
</protein>
<dbReference type="KEGG" id="tle:Tlet_1338"/>
<dbReference type="AlphaFoldDB" id="A8F6W1"/>
<evidence type="ECO:0000313" key="6">
    <source>
        <dbReference type="Proteomes" id="UP000002016"/>
    </source>
</evidence>
<dbReference type="SMART" id="SM00471">
    <property type="entry name" value="HDc"/>
    <property type="match status" value="1"/>
</dbReference>
<dbReference type="PANTHER" id="PTHR43155">
    <property type="entry name" value="CYCLIC DI-GMP PHOSPHODIESTERASE PA4108-RELATED"/>
    <property type="match status" value="1"/>
</dbReference>